<dbReference type="KEGG" id="ccel:CCDG5_1378"/>
<dbReference type="GO" id="GO:0005886">
    <property type="term" value="C:plasma membrane"/>
    <property type="evidence" value="ECO:0007669"/>
    <property type="project" value="UniProtKB-SubCell"/>
</dbReference>
<dbReference type="EMBL" id="LM995447">
    <property type="protein sequence ID" value="CDZ24492.1"/>
    <property type="molecule type" value="Genomic_DNA"/>
</dbReference>
<feature type="transmembrane region" description="Helical" evidence="7">
    <location>
        <begin position="35"/>
        <end position="54"/>
    </location>
</feature>
<dbReference type="STRING" id="29343.CCDG5_1378"/>
<feature type="domain" description="YetF C-terminal" evidence="8">
    <location>
        <begin position="86"/>
        <end position="214"/>
    </location>
</feature>
<gene>
    <name evidence="9" type="ORF">CCDG5_1378</name>
</gene>
<dbReference type="Proteomes" id="UP000032431">
    <property type="component" value="Chromosome I"/>
</dbReference>
<dbReference type="Gene3D" id="3.30.240.20">
    <property type="entry name" value="bsu07140 like domains"/>
    <property type="match status" value="2"/>
</dbReference>
<evidence type="ECO:0000256" key="6">
    <source>
        <dbReference type="ARBA" id="ARBA00023136"/>
    </source>
</evidence>
<evidence type="ECO:0000313" key="9">
    <source>
        <dbReference type="EMBL" id="CDZ24492.1"/>
    </source>
</evidence>
<evidence type="ECO:0000256" key="2">
    <source>
        <dbReference type="ARBA" id="ARBA00006448"/>
    </source>
</evidence>
<evidence type="ECO:0000259" key="8">
    <source>
        <dbReference type="Pfam" id="PF04239"/>
    </source>
</evidence>
<dbReference type="InterPro" id="IPR007353">
    <property type="entry name" value="DUF421"/>
</dbReference>
<comment type="similarity">
    <text evidence="2">Belongs to the UPF0702 family.</text>
</comment>
<dbReference type="InterPro" id="IPR023090">
    <property type="entry name" value="UPF0702_alpha/beta_dom_sf"/>
</dbReference>
<dbReference type="Pfam" id="PF04239">
    <property type="entry name" value="DUF421"/>
    <property type="match status" value="1"/>
</dbReference>
<dbReference type="AlphaFoldDB" id="A0A078KPP4"/>
<organism evidence="9 10">
    <name type="scientific">[Clostridium] cellulosi</name>
    <dbReference type="NCBI Taxonomy" id="29343"/>
    <lineage>
        <taxon>Bacteria</taxon>
        <taxon>Bacillati</taxon>
        <taxon>Bacillota</taxon>
        <taxon>Clostridia</taxon>
        <taxon>Eubacteriales</taxon>
        <taxon>Oscillospiraceae</taxon>
        <taxon>Oscillospiraceae incertae sedis</taxon>
    </lineage>
</organism>
<protein>
    <recommendedName>
        <fullName evidence="8">YetF C-terminal domain-containing protein</fullName>
    </recommendedName>
</protein>
<dbReference type="PATRIC" id="fig|29343.3.peg.1451"/>
<name>A0A078KPP4_9FIRM</name>
<keyword evidence="4 7" id="KW-0812">Transmembrane</keyword>
<feature type="transmembrane region" description="Helical" evidence="7">
    <location>
        <begin position="6"/>
        <end position="23"/>
    </location>
</feature>
<keyword evidence="5 7" id="KW-1133">Transmembrane helix</keyword>
<evidence type="ECO:0000256" key="1">
    <source>
        <dbReference type="ARBA" id="ARBA00004651"/>
    </source>
</evidence>
<evidence type="ECO:0000313" key="10">
    <source>
        <dbReference type="Proteomes" id="UP000032431"/>
    </source>
</evidence>
<keyword evidence="10" id="KW-1185">Reference proteome</keyword>
<proteinExistence type="inferred from homology"/>
<evidence type="ECO:0000256" key="3">
    <source>
        <dbReference type="ARBA" id="ARBA00022475"/>
    </source>
</evidence>
<comment type="subcellular location">
    <subcellularLocation>
        <location evidence="1">Cell membrane</location>
        <topology evidence="1">Multi-pass membrane protein</topology>
    </subcellularLocation>
</comment>
<dbReference type="HOGENOM" id="CLU_077149_0_2_9"/>
<reference evidence="10" key="1">
    <citation type="submission" date="2014-07" db="EMBL/GenBank/DDBJ databases">
        <authorList>
            <person name="Wibberg D."/>
        </authorList>
    </citation>
    <scope>NUCLEOTIDE SEQUENCE [LARGE SCALE GENOMIC DNA]</scope>
    <source>
        <strain evidence="10">DG5</strain>
    </source>
</reference>
<evidence type="ECO:0000256" key="7">
    <source>
        <dbReference type="SAM" id="Phobius"/>
    </source>
</evidence>
<evidence type="ECO:0000256" key="5">
    <source>
        <dbReference type="ARBA" id="ARBA00022989"/>
    </source>
</evidence>
<keyword evidence="3" id="KW-1003">Cell membrane</keyword>
<accession>A0A078KPP4</accession>
<keyword evidence="6 7" id="KW-0472">Membrane</keyword>
<dbReference type="OrthoDB" id="9778331at2"/>
<dbReference type="PANTHER" id="PTHR34582:SF7">
    <property type="entry name" value="UPF0702 TRANSMEMBRANE PROTEIN YDFS"/>
    <property type="match status" value="1"/>
</dbReference>
<sequence>MWVEICEVVIRSICAYIILLIVYKLMSRKFLSQLTYFDFIVGVLLGAIAARISLGAANSLLLGIISAAVIVLLVLLSEWLDFKSFRFFKAIDGTPVVVICNGEIIDGNLKKLRISMSRLLEMLREKNFFNVGDVNFAIIESDGRLSVIPKSAERPVVLSDIGKTEQEAKLPVDLIMDGKLISENLAEAGLDEQWLISQLAPKNLKVENIFYAALTTNGELYVSPKNGRT</sequence>
<dbReference type="PANTHER" id="PTHR34582">
    <property type="entry name" value="UPF0702 TRANSMEMBRANE PROTEIN YCAP"/>
    <property type="match status" value="1"/>
</dbReference>
<evidence type="ECO:0000256" key="4">
    <source>
        <dbReference type="ARBA" id="ARBA00022692"/>
    </source>
</evidence>
<feature type="transmembrane region" description="Helical" evidence="7">
    <location>
        <begin position="60"/>
        <end position="80"/>
    </location>
</feature>